<dbReference type="CDD" id="cd08249">
    <property type="entry name" value="enoyl_reductase_like"/>
    <property type="match status" value="1"/>
</dbReference>
<dbReference type="PANTHER" id="PTHR45348">
    <property type="entry name" value="HYPOTHETICAL OXIDOREDUCTASE (EUROFUNG)"/>
    <property type="match status" value="1"/>
</dbReference>
<sequence>MSNQASWIPAPSAQVAVGDAETYTPSAGELLVKVHSIAFSPIEAKIQKFATHPIPYPNILGSSFAGTVEAVGPDVTSFEKGDNIATIRAGKNYGDPRFGAYQKYALASVTSTSKLGPSTPLHAASAAILNTSAMVSALTIYLGLDRPVLSGSPTSENKNKKMLIYGGSSSCGGLGIKYAVEAGYTVITTSSAHNRSFVESLGPAHIIDHRLPESEVVAQLTEQGPYDAIFDTIGTPPATSVLFSYLESLDKPVTYHSLIPPLPGTREAPESIKRVFAPYNFAFAEEKHRGLAKWLYEEYIPKGLVSGKIVATRQEVLEGGLGSVQGALDRMNEDKVSGVKLVVDPWV</sequence>
<dbReference type="OrthoDB" id="3509362at2759"/>
<keyword evidence="3" id="KW-0560">Oxidoreductase</keyword>
<dbReference type="InterPro" id="IPR013154">
    <property type="entry name" value="ADH-like_N"/>
</dbReference>
<organism evidence="5 6">
    <name type="scientific">Massarina eburnea CBS 473.64</name>
    <dbReference type="NCBI Taxonomy" id="1395130"/>
    <lineage>
        <taxon>Eukaryota</taxon>
        <taxon>Fungi</taxon>
        <taxon>Dikarya</taxon>
        <taxon>Ascomycota</taxon>
        <taxon>Pezizomycotina</taxon>
        <taxon>Dothideomycetes</taxon>
        <taxon>Pleosporomycetidae</taxon>
        <taxon>Pleosporales</taxon>
        <taxon>Massarineae</taxon>
        <taxon>Massarinaceae</taxon>
        <taxon>Massarina</taxon>
    </lineage>
</organism>
<dbReference type="InterPro" id="IPR047122">
    <property type="entry name" value="Trans-enoyl_RdTase-like"/>
</dbReference>
<evidence type="ECO:0000256" key="3">
    <source>
        <dbReference type="ARBA" id="ARBA00023002"/>
    </source>
</evidence>
<comment type="subunit">
    <text evidence="2">Monomer.</text>
</comment>
<dbReference type="InterPro" id="IPR011032">
    <property type="entry name" value="GroES-like_sf"/>
</dbReference>
<proteinExistence type="inferred from homology"/>
<name>A0A6A6RQC7_9PLEO</name>
<gene>
    <name evidence="5" type="ORF">P280DRAFT_433498</name>
</gene>
<comment type="similarity">
    <text evidence="1">Belongs to the zinc-containing alcohol dehydrogenase family.</text>
</comment>
<evidence type="ECO:0000256" key="1">
    <source>
        <dbReference type="ARBA" id="ARBA00008072"/>
    </source>
</evidence>
<dbReference type="AlphaFoldDB" id="A0A6A6RQC7"/>
<dbReference type="PANTHER" id="PTHR45348:SF2">
    <property type="entry name" value="ZINC-TYPE ALCOHOL DEHYDROGENASE-LIKE PROTEIN C2E1P3.01"/>
    <property type="match status" value="1"/>
</dbReference>
<feature type="domain" description="Alcohol dehydrogenase-like N-terminal" evidence="4">
    <location>
        <begin position="27"/>
        <end position="111"/>
    </location>
</feature>
<dbReference type="InterPro" id="IPR036291">
    <property type="entry name" value="NAD(P)-bd_dom_sf"/>
</dbReference>
<keyword evidence="6" id="KW-1185">Reference proteome</keyword>
<evidence type="ECO:0000256" key="2">
    <source>
        <dbReference type="ARBA" id="ARBA00011245"/>
    </source>
</evidence>
<dbReference type="EMBL" id="MU006793">
    <property type="protein sequence ID" value="KAF2637606.1"/>
    <property type="molecule type" value="Genomic_DNA"/>
</dbReference>
<reference evidence="5" key="1">
    <citation type="journal article" date="2020" name="Stud. Mycol.">
        <title>101 Dothideomycetes genomes: a test case for predicting lifestyles and emergence of pathogens.</title>
        <authorList>
            <person name="Haridas S."/>
            <person name="Albert R."/>
            <person name="Binder M."/>
            <person name="Bloem J."/>
            <person name="Labutti K."/>
            <person name="Salamov A."/>
            <person name="Andreopoulos B."/>
            <person name="Baker S."/>
            <person name="Barry K."/>
            <person name="Bills G."/>
            <person name="Bluhm B."/>
            <person name="Cannon C."/>
            <person name="Castanera R."/>
            <person name="Culley D."/>
            <person name="Daum C."/>
            <person name="Ezra D."/>
            <person name="Gonzalez J."/>
            <person name="Henrissat B."/>
            <person name="Kuo A."/>
            <person name="Liang C."/>
            <person name="Lipzen A."/>
            <person name="Lutzoni F."/>
            <person name="Magnuson J."/>
            <person name="Mondo S."/>
            <person name="Nolan M."/>
            <person name="Ohm R."/>
            <person name="Pangilinan J."/>
            <person name="Park H.-J."/>
            <person name="Ramirez L."/>
            <person name="Alfaro M."/>
            <person name="Sun H."/>
            <person name="Tritt A."/>
            <person name="Yoshinaga Y."/>
            <person name="Zwiers L.-H."/>
            <person name="Turgeon B."/>
            <person name="Goodwin S."/>
            <person name="Spatafora J."/>
            <person name="Crous P."/>
            <person name="Grigoriev I."/>
        </authorList>
    </citation>
    <scope>NUCLEOTIDE SEQUENCE</scope>
    <source>
        <strain evidence="5">CBS 473.64</strain>
    </source>
</reference>
<dbReference type="GO" id="GO:0016651">
    <property type="term" value="F:oxidoreductase activity, acting on NAD(P)H"/>
    <property type="evidence" value="ECO:0007669"/>
    <property type="project" value="InterPro"/>
</dbReference>
<evidence type="ECO:0000313" key="6">
    <source>
        <dbReference type="Proteomes" id="UP000799753"/>
    </source>
</evidence>
<evidence type="ECO:0000313" key="5">
    <source>
        <dbReference type="EMBL" id="KAF2637606.1"/>
    </source>
</evidence>
<protein>
    <submittedName>
        <fullName evidence="5">GroES-like protein</fullName>
    </submittedName>
</protein>
<dbReference type="SUPFAM" id="SSF51735">
    <property type="entry name" value="NAD(P)-binding Rossmann-fold domains"/>
    <property type="match status" value="1"/>
</dbReference>
<accession>A0A6A6RQC7</accession>
<dbReference type="SUPFAM" id="SSF50129">
    <property type="entry name" value="GroES-like"/>
    <property type="match status" value="1"/>
</dbReference>
<dbReference type="Gene3D" id="3.40.50.720">
    <property type="entry name" value="NAD(P)-binding Rossmann-like Domain"/>
    <property type="match status" value="1"/>
</dbReference>
<evidence type="ECO:0000259" key="4">
    <source>
        <dbReference type="Pfam" id="PF08240"/>
    </source>
</evidence>
<dbReference type="Gene3D" id="3.90.180.10">
    <property type="entry name" value="Medium-chain alcohol dehydrogenases, catalytic domain"/>
    <property type="match status" value="1"/>
</dbReference>
<dbReference type="Proteomes" id="UP000799753">
    <property type="component" value="Unassembled WGS sequence"/>
</dbReference>
<dbReference type="Pfam" id="PF08240">
    <property type="entry name" value="ADH_N"/>
    <property type="match status" value="1"/>
</dbReference>